<dbReference type="Gene3D" id="3.60.15.10">
    <property type="entry name" value="Ribonuclease Z/Hydroxyacylglutathione hydrolase-like"/>
    <property type="match status" value="1"/>
</dbReference>
<evidence type="ECO:0000259" key="1">
    <source>
        <dbReference type="Pfam" id="PF12706"/>
    </source>
</evidence>
<accession>A0ABT6NVK8</accession>
<dbReference type="EMBL" id="JARZHI010000020">
    <property type="protein sequence ID" value="MDI1432375.1"/>
    <property type="molecule type" value="Genomic_DNA"/>
</dbReference>
<protein>
    <submittedName>
        <fullName evidence="2">MBL fold metallo-hydrolase</fullName>
    </submittedName>
</protein>
<evidence type="ECO:0000313" key="3">
    <source>
        <dbReference type="Proteomes" id="UP001160301"/>
    </source>
</evidence>
<dbReference type="Pfam" id="PF12706">
    <property type="entry name" value="Lactamase_B_2"/>
    <property type="match status" value="1"/>
</dbReference>
<dbReference type="InterPro" id="IPR036866">
    <property type="entry name" value="RibonucZ/Hydroxyglut_hydro"/>
</dbReference>
<dbReference type="InterPro" id="IPR001279">
    <property type="entry name" value="Metallo-B-lactamas"/>
</dbReference>
<proteinExistence type="predicted"/>
<comment type="caution">
    <text evidence="2">The sequence shown here is derived from an EMBL/GenBank/DDBJ whole genome shotgun (WGS) entry which is preliminary data.</text>
</comment>
<reference evidence="2 3" key="1">
    <citation type="submission" date="2023-04" db="EMBL/GenBank/DDBJ databases">
        <title>The genome sequence of Polyangium sorediatum DSM14670.</title>
        <authorList>
            <person name="Zhang X."/>
        </authorList>
    </citation>
    <scope>NUCLEOTIDE SEQUENCE [LARGE SCALE GENOMIC DNA]</scope>
    <source>
        <strain evidence="2 3">DSM 14670</strain>
    </source>
</reference>
<dbReference type="Proteomes" id="UP001160301">
    <property type="component" value="Unassembled WGS sequence"/>
</dbReference>
<dbReference type="PANTHER" id="PTHR15032">
    <property type="entry name" value="N-ACYL-PHOSPHATIDYLETHANOLAMINE-HYDROLYZING PHOSPHOLIPASE D"/>
    <property type="match status" value="1"/>
</dbReference>
<keyword evidence="3" id="KW-1185">Reference proteome</keyword>
<dbReference type="RefSeq" id="WP_284720833.1">
    <property type="nucleotide sequence ID" value="NZ_JARZHI010000020.1"/>
</dbReference>
<sequence length="364" mass="40704">MSRASLERETTAALSHERAYARRARMERAPHFIEGRFVNPAVLSSPRVEFGVLREFFAPRVSRRPPAALPMISPLDGWRDPPRTGLRTAWLGHSTVLLEIDGARILTDPVWADRASPTRLAGPKRFHEPPVAIASLPPLDAILVSHDHYDHLDAAAVRLLATTSQARFFTALGVGARLEGFGVPHDRITELDWWEEAPIPGTDVAIAATPAQHFSGRGPFDRNTTLWASYVFRGPRHRVFFSGDTGPEPTLPLIRKRFGPFDLILLEVGAFHPAWGDIHLGPWQAMEAHRALGGGPFLPVHWSTFDLALHTWDEPIVVLEEGARDGKFDLPLVAPRIGEVRDVLDPDDIRRSLARLDAWWREVR</sequence>
<gene>
    <name evidence="2" type="ORF">QHF89_22955</name>
</gene>
<dbReference type="SUPFAM" id="SSF56281">
    <property type="entry name" value="Metallo-hydrolase/oxidoreductase"/>
    <property type="match status" value="1"/>
</dbReference>
<organism evidence="2 3">
    <name type="scientific">Polyangium sorediatum</name>
    <dbReference type="NCBI Taxonomy" id="889274"/>
    <lineage>
        <taxon>Bacteria</taxon>
        <taxon>Pseudomonadati</taxon>
        <taxon>Myxococcota</taxon>
        <taxon>Polyangia</taxon>
        <taxon>Polyangiales</taxon>
        <taxon>Polyangiaceae</taxon>
        <taxon>Polyangium</taxon>
    </lineage>
</organism>
<dbReference type="PANTHER" id="PTHR15032:SF4">
    <property type="entry name" value="N-ACYL-PHOSPHATIDYLETHANOLAMINE-HYDROLYZING PHOSPHOLIPASE D"/>
    <property type="match status" value="1"/>
</dbReference>
<feature type="domain" description="Metallo-beta-lactamase" evidence="1">
    <location>
        <begin position="104"/>
        <end position="302"/>
    </location>
</feature>
<name>A0ABT6NVK8_9BACT</name>
<evidence type="ECO:0000313" key="2">
    <source>
        <dbReference type="EMBL" id="MDI1432375.1"/>
    </source>
</evidence>